<dbReference type="Proteomes" id="UP000769528">
    <property type="component" value="Unassembled WGS sequence"/>
</dbReference>
<keyword evidence="14" id="KW-1185">Reference proteome</keyword>
<evidence type="ECO:0000256" key="6">
    <source>
        <dbReference type="ARBA" id="ARBA00022840"/>
    </source>
</evidence>
<dbReference type="CDD" id="cd12091">
    <property type="entry name" value="FANCM_ID"/>
    <property type="match status" value="1"/>
</dbReference>
<evidence type="ECO:0000256" key="8">
    <source>
        <dbReference type="ARBA" id="ARBA00047995"/>
    </source>
</evidence>
<dbReference type="PROSITE" id="PS51192">
    <property type="entry name" value="HELICASE_ATP_BIND_1"/>
    <property type="match status" value="1"/>
</dbReference>
<dbReference type="GO" id="GO:0000400">
    <property type="term" value="F:four-way junction DNA binding"/>
    <property type="evidence" value="ECO:0007669"/>
    <property type="project" value="TreeGrafter"/>
</dbReference>
<dbReference type="PANTHER" id="PTHR14025">
    <property type="entry name" value="FANCONI ANEMIA GROUP M FANCM FAMILY MEMBER"/>
    <property type="match status" value="1"/>
</dbReference>
<keyword evidence="6" id="KW-0067">ATP-binding</keyword>
<dbReference type="InterPro" id="IPR044749">
    <property type="entry name" value="FANCM_DEXDc"/>
</dbReference>
<feature type="region of interest" description="Disordered" evidence="10">
    <location>
        <begin position="758"/>
        <end position="812"/>
    </location>
</feature>
<feature type="region of interest" description="Disordered" evidence="10">
    <location>
        <begin position="496"/>
        <end position="556"/>
    </location>
</feature>
<dbReference type="InterPro" id="IPR027417">
    <property type="entry name" value="P-loop_NTPase"/>
</dbReference>
<evidence type="ECO:0000313" key="13">
    <source>
        <dbReference type="EMBL" id="KAH3669541.1"/>
    </source>
</evidence>
<evidence type="ECO:0000256" key="3">
    <source>
        <dbReference type="ARBA" id="ARBA00022741"/>
    </source>
</evidence>
<dbReference type="EMBL" id="JAEUBF010001330">
    <property type="protein sequence ID" value="KAH3669541.1"/>
    <property type="molecule type" value="Genomic_DNA"/>
</dbReference>
<evidence type="ECO:0000256" key="4">
    <source>
        <dbReference type="ARBA" id="ARBA00022801"/>
    </source>
</evidence>
<feature type="compositionally biased region" description="Low complexity" evidence="10">
    <location>
        <begin position="785"/>
        <end position="804"/>
    </location>
</feature>
<comment type="subcellular location">
    <subcellularLocation>
        <location evidence="1 9">Nucleus</location>
    </subcellularLocation>
</comment>
<dbReference type="GO" id="GO:0036297">
    <property type="term" value="P:interstrand cross-link repair"/>
    <property type="evidence" value="ECO:0007669"/>
    <property type="project" value="TreeGrafter"/>
</dbReference>
<feature type="region of interest" description="Disordered" evidence="10">
    <location>
        <begin position="907"/>
        <end position="941"/>
    </location>
</feature>
<feature type="region of interest" description="Disordered" evidence="10">
    <location>
        <begin position="1057"/>
        <end position="1085"/>
    </location>
</feature>
<dbReference type="Pfam" id="PF00271">
    <property type="entry name" value="Helicase_C"/>
    <property type="match status" value="1"/>
</dbReference>
<keyword evidence="4" id="KW-0378">Hydrolase</keyword>
<evidence type="ECO:0000256" key="10">
    <source>
        <dbReference type="SAM" id="MobiDB-lite"/>
    </source>
</evidence>
<organism evidence="13 14">
    <name type="scientific">Wickerhamomyces mucosus</name>
    <dbReference type="NCBI Taxonomy" id="1378264"/>
    <lineage>
        <taxon>Eukaryota</taxon>
        <taxon>Fungi</taxon>
        <taxon>Dikarya</taxon>
        <taxon>Ascomycota</taxon>
        <taxon>Saccharomycotina</taxon>
        <taxon>Saccharomycetes</taxon>
        <taxon>Phaffomycetales</taxon>
        <taxon>Wickerhamomycetaceae</taxon>
        <taxon>Wickerhamomyces</taxon>
    </lineage>
</organism>
<protein>
    <recommendedName>
        <fullName evidence="9">ATP-dependent DNA helicase</fullName>
        <ecNumber evidence="9">3.6.4.12</ecNumber>
    </recommendedName>
</protein>
<gene>
    <name evidence="13" type="ORF">WICMUC_004963</name>
</gene>
<feature type="domain" description="Helicase ATP-binding" evidence="11">
    <location>
        <begin position="99"/>
        <end position="266"/>
    </location>
</feature>
<dbReference type="InterPro" id="IPR006935">
    <property type="entry name" value="Helicase/UvrB_N"/>
</dbReference>
<feature type="compositionally biased region" description="Basic and acidic residues" evidence="10">
    <location>
        <begin position="513"/>
        <end position="541"/>
    </location>
</feature>
<dbReference type="GO" id="GO:0016787">
    <property type="term" value="F:hydrolase activity"/>
    <property type="evidence" value="ECO:0007669"/>
    <property type="project" value="UniProtKB-KW"/>
</dbReference>
<keyword evidence="3" id="KW-0547">Nucleotide-binding</keyword>
<dbReference type="InterPro" id="IPR001650">
    <property type="entry name" value="Helicase_C-like"/>
</dbReference>
<dbReference type="GO" id="GO:0005634">
    <property type="term" value="C:nucleus"/>
    <property type="evidence" value="ECO:0007669"/>
    <property type="project" value="UniProtKB-SubCell"/>
</dbReference>
<comment type="similarity">
    <text evidence="2 9">Belongs to the DEAD box helicase family. DEAH subfamily. FANCM sub-subfamily.</text>
</comment>
<evidence type="ECO:0000256" key="9">
    <source>
        <dbReference type="RuleBase" id="RU367027"/>
    </source>
</evidence>
<reference evidence="13" key="1">
    <citation type="journal article" date="2021" name="Open Biol.">
        <title>Shared evolutionary footprints suggest mitochondrial oxidative damage underlies multiple complex I losses in fungi.</title>
        <authorList>
            <person name="Schikora-Tamarit M.A."/>
            <person name="Marcet-Houben M."/>
            <person name="Nosek J."/>
            <person name="Gabaldon T."/>
        </authorList>
    </citation>
    <scope>NUCLEOTIDE SEQUENCE</scope>
    <source>
        <strain evidence="13">CBS6341</strain>
    </source>
</reference>
<dbReference type="PANTHER" id="PTHR14025:SF20">
    <property type="entry name" value="FANCONI ANEMIA GROUP M PROTEIN"/>
    <property type="match status" value="1"/>
</dbReference>
<dbReference type="PROSITE" id="PS51194">
    <property type="entry name" value="HELICASE_CTER"/>
    <property type="match status" value="1"/>
</dbReference>
<dbReference type="Gene3D" id="1.20.1320.30">
    <property type="match status" value="1"/>
</dbReference>
<evidence type="ECO:0000256" key="7">
    <source>
        <dbReference type="ARBA" id="ARBA00023242"/>
    </source>
</evidence>
<evidence type="ECO:0000256" key="1">
    <source>
        <dbReference type="ARBA" id="ARBA00004123"/>
    </source>
</evidence>
<comment type="subunit">
    <text evidence="9">Interacts with the MHF histone-fold complex to form the FANCM-MHF complex.</text>
</comment>
<dbReference type="SMART" id="SM00487">
    <property type="entry name" value="DEXDc"/>
    <property type="match status" value="1"/>
</dbReference>
<feature type="domain" description="Helicase C-terminal" evidence="12">
    <location>
        <begin position="435"/>
        <end position="659"/>
    </location>
</feature>
<dbReference type="GO" id="GO:0009378">
    <property type="term" value="F:four-way junction helicase activity"/>
    <property type="evidence" value="ECO:0007669"/>
    <property type="project" value="TreeGrafter"/>
</dbReference>
<dbReference type="SMART" id="SM00490">
    <property type="entry name" value="HELICc"/>
    <property type="match status" value="1"/>
</dbReference>
<dbReference type="InterPro" id="IPR014001">
    <property type="entry name" value="Helicase_ATP-bd"/>
</dbReference>
<feature type="compositionally biased region" description="Basic residues" evidence="10">
    <location>
        <begin position="708"/>
        <end position="717"/>
    </location>
</feature>
<keyword evidence="7" id="KW-0539">Nucleus</keyword>
<feature type="compositionally biased region" description="Basic and acidic residues" evidence="10">
    <location>
        <begin position="907"/>
        <end position="931"/>
    </location>
</feature>
<proteinExistence type="inferred from homology"/>
<reference evidence="13" key="2">
    <citation type="submission" date="2021-01" db="EMBL/GenBank/DDBJ databases">
        <authorList>
            <person name="Schikora-Tamarit M.A."/>
        </authorList>
    </citation>
    <scope>NUCLEOTIDE SEQUENCE</scope>
    <source>
        <strain evidence="13">CBS6341</strain>
    </source>
</reference>
<dbReference type="EC" id="3.6.4.12" evidence="9"/>
<sequence length="1319" mass="151747">MRHDDDDENEFDFASDDELDNLLVNRTLNKEIRVTTVRHAIPLQRTLTGERLDPNAETHYEEIQREVTFHATHHEMNRENLSTYIYPSNLELRDYQYDIIRKALFKNILCAIPTGLGKTFIASTLMLNYYRWFKKEKIIFMAPTRPLVAQQIQACLGCTNIPSSETAILLDKSRKNRPEIWADKRVFFTTPQVVENDLKAGILNPKEVVCLVIDEAHRATGNYAYTNVVKFIERFNPSFRVLALTATPASDIEGVQAVVDNLSISQIEIRTEESIDIVKYMKKKETVRIKVDVNTEMDDIVALLSIAIEPVLKQANEANIYEITDPSRINFFAVQQKSQSIVRNPSLNEGVKWKYFFILQLLGYVGQMLRRLRIYGVRTFYSYFQNKSKEFQTKYDLGKSTNRTAASFFYHNSLKSIKDLCETVLEDPKYVSHPKLEHLLVELGDFFQEKQNSKVIVFTELRESALEIVKCIDSHFGDKYKAHIFIGQSKAKEGFDEDEYKQKHSAKGRGKKKREERMEKEMELQKEKERQRQADNEERANSRTGTSEKAQLQGMNQKMQKELIKKFKNGDIDVLVATSIGEEGLDIGEVDLIICYDSTSSPIKNIQRMGRTGRKNDGKVILLLAGSEELKFDQSMEEYSKVQKQIASNNLNLHKSDRIIPKDIVPSCEKQFIEIPEENLVIAKGEDEDQVIRYATQAMLGQNLPRSKPSKVTKRKKTFETSAPPTKKRFFMPDSVETGFVKSSNLVKKINSKVAEGNSSNTSILLDSDGNESEVDITGNTDGPSTSFSKNVSKSWSRSRNSSFYMPDSDNNSIKKVITDTSNLNLLNGIFENDFEENDDLTEKERQELDELGDIEDQFGTREPSVNRTVSFLSNIQVEDDTRLEELKNKDIISDIQANSSVEIDHIKHNSRNLENKESKEKESNRTERSHSNQAVELIGSSDEAKKTNKVLFEGELDEVMDSEQEDEDTNQDIFADVLEKLKTLKNSQASQTHDLVKYDETQPSSLANKVLSFSAFEIENSSENEEDPLDSQYLKATEFMEKQYDADKSYEITQDSREISQVEVKKPQNSNFSITNPPPQSEKKNDITYLLKRNSNSNKKLVSRRRVDLSTISESQIIKLDDDPQPIKSHRQYKIKEDKFLNNPFIYMSEKDNVFKTTFEEREGFLTNDESKIFFSEYYSTAATDSVDPDPTISAKSDIKGRINHSGRSKRFIKFIHILCSKEGVRLSRLQKKLEEDSKLNYDNNIKSTDIIVDRYYKKVEDDQSNDEKDSRMTEIEPEIVMSFDDRLKIESQTRLNRKSGKLEDITFSDDDEDFMAL</sequence>
<evidence type="ECO:0000313" key="14">
    <source>
        <dbReference type="Proteomes" id="UP000769528"/>
    </source>
</evidence>
<dbReference type="GO" id="GO:0005524">
    <property type="term" value="F:ATP binding"/>
    <property type="evidence" value="ECO:0007669"/>
    <property type="project" value="UniProtKB-UniRule"/>
</dbReference>
<dbReference type="SUPFAM" id="SSF52540">
    <property type="entry name" value="P-loop containing nucleoside triphosphate hydrolases"/>
    <property type="match status" value="1"/>
</dbReference>
<name>A0A9P8T859_9ASCO</name>
<dbReference type="GO" id="GO:0043138">
    <property type="term" value="F:3'-5' DNA helicase activity"/>
    <property type="evidence" value="ECO:0007669"/>
    <property type="project" value="InterPro"/>
</dbReference>
<dbReference type="InterPro" id="IPR039686">
    <property type="entry name" value="FANCM/Mph1-like_ID"/>
</dbReference>
<comment type="caution">
    <text evidence="13">The sequence shown here is derived from an EMBL/GenBank/DDBJ whole genome shotgun (WGS) entry which is preliminary data.</text>
</comment>
<feature type="compositionally biased region" description="Basic residues" evidence="10">
    <location>
        <begin position="503"/>
        <end position="512"/>
    </location>
</feature>
<comment type="function">
    <text evidence="9">ATP-dependent DNA helicase involved in DNA damage repair by homologous recombination and in genome maintenance. Capable of unwinding D-loops. Plays a role in limiting crossover recombinants during mitotic DNA double-strand break (DSB) repair. Component of a FANCM-MHF complex which promotes gene conversion at blocked replication forks, probably by reversal of the stalled fork.</text>
</comment>
<evidence type="ECO:0000259" key="11">
    <source>
        <dbReference type="PROSITE" id="PS51192"/>
    </source>
</evidence>
<evidence type="ECO:0000259" key="12">
    <source>
        <dbReference type="PROSITE" id="PS51194"/>
    </source>
</evidence>
<dbReference type="Pfam" id="PF04851">
    <property type="entry name" value="ResIII"/>
    <property type="match status" value="1"/>
</dbReference>
<dbReference type="CDD" id="cd18033">
    <property type="entry name" value="DEXDc_FANCM"/>
    <property type="match status" value="1"/>
</dbReference>
<evidence type="ECO:0000256" key="2">
    <source>
        <dbReference type="ARBA" id="ARBA00009889"/>
    </source>
</evidence>
<dbReference type="Gene3D" id="3.40.50.300">
    <property type="entry name" value="P-loop containing nucleotide triphosphate hydrolases"/>
    <property type="match status" value="3"/>
</dbReference>
<comment type="catalytic activity">
    <reaction evidence="8 9">
        <text>ATP + H2O = ADP + phosphate + H(+)</text>
        <dbReference type="Rhea" id="RHEA:13065"/>
        <dbReference type="ChEBI" id="CHEBI:15377"/>
        <dbReference type="ChEBI" id="CHEBI:15378"/>
        <dbReference type="ChEBI" id="CHEBI:30616"/>
        <dbReference type="ChEBI" id="CHEBI:43474"/>
        <dbReference type="ChEBI" id="CHEBI:456216"/>
        <dbReference type="EC" id="3.6.4.12"/>
    </reaction>
</comment>
<feature type="compositionally biased region" description="Basic and acidic residues" evidence="10">
    <location>
        <begin position="1057"/>
        <end position="1067"/>
    </location>
</feature>
<keyword evidence="5" id="KW-0347">Helicase</keyword>
<dbReference type="FunFam" id="3.40.50.300:FF:000861">
    <property type="entry name" value="Fanconi anemia, complementation group M"/>
    <property type="match status" value="1"/>
</dbReference>
<feature type="region of interest" description="Disordered" evidence="10">
    <location>
        <begin position="704"/>
        <end position="726"/>
    </location>
</feature>
<evidence type="ECO:0000256" key="5">
    <source>
        <dbReference type="ARBA" id="ARBA00022806"/>
    </source>
</evidence>
<feature type="compositionally biased region" description="Polar residues" evidence="10">
    <location>
        <begin position="542"/>
        <end position="556"/>
    </location>
</feature>
<dbReference type="GO" id="GO:0045003">
    <property type="term" value="P:double-strand break repair via synthesis-dependent strand annealing"/>
    <property type="evidence" value="ECO:0007669"/>
    <property type="project" value="TreeGrafter"/>
</dbReference>
<dbReference type="OrthoDB" id="164902at2759"/>
<accession>A0A9P8T859</accession>